<evidence type="ECO:0000313" key="2">
    <source>
        <dbReference type="EMBL" id="MFB9824538.1"/>
    </source>
</evidence>
<name>A0ABD5MMG6_9EURY</name>
<gene>
    <name evidence="2" type="ORF">ACFFOL_10220</name>
</gene>
<accession>A0ABD5MMG6</accession>
<protein>
    <submittedName>
        <fullName evidence="2">2'-5' RNA ligase family protein</fullName>
    </submittedName>
</protein>
<dbReference type="GO" id="GO:0016874">
    <property type="term" value="F:ligase activity"/>
    <property type="evidence" value="ECO:0007669"/>
    <property type="project" value="UniProtKB-KW"/>
</dbReference>
<evidence type="ECO:0000313" key="3">
    <source>
        <dbReference type="Proteomes" id="UP001589595"/>
    </source>
</evidence>
<dbReference type="Gene3D" id="3.90.1140.10">
    <property type="entry name" value="Cyclic phosphodiesterase"/>
    <property type="match status" value="1"/>
</dbReference>
<dbReference type="GeneID" id="67210829"/>
<organism evidence="2 3">
    <name type="scientific">Halobaculum roseum</name>
    <dbReference type="NCBI Taxonomy" id="2175149"/>
    <lineage>
        <taxon>Archaea</taxon>
        <taxon>Methanobacteriati</taxon>
        <taxon>Methanobacteriota</taxon>
        <taxon>Stenosarchaea group</taxon>
        <taxon>Halobacteria</taxon>
        <taxon>Halobacteriales</taxon>
        <taxon>Haloferacaceae</taxon>
        <taxon>Halobaculum</taxon>
    </lineage>
</organism>
<keyword evidence="2" id="KW-0436">Ligase</keyword>
<proteinExistence type="predicted"/>
<dbReference type="Pfam" id="PF13563">
    <property type="entry name" value="2_5_RNA_ligase2"/>
    <property type="match status" value="1"/>
</dbReference>
<dbReference type="EMBL" id="JBHMAJ010000007">
    <property type="protein sequence ID" value="MFB9824538.1"/>
    <property type="molecule type" value="Genomic_DNA"/>
</dbReference>
<sequence length="214" mass="23361">MYSVNVPVPWPVRRLAASLEPDLTEFASIRDRHTLVVKRLDGRDLNDLHRIRERLRPALRGVAPFEVRVTGVDAFEDPPLGDGPVVYLAVEAVDPGDRGRDEGPTSRAGDGGSADRAGDASDDAAGSGDAPATDPLRTLHERLVREFGAVEGLEKADYVPHVTLARGYEGPGDPAAAVARLRERDLDDVRWTVDELGIWTREYKEIAARVPLRG</sequence>
<dbReference type="InterPro" id="IPR009097">
    <property type="entry name" value="Cyclic_Pdiesterase"/>
</dbReference>
<dbReference type="AlphaFoldDB" id="A0ABD5MMG6"/>
<keyword evidence="3" id="KW-1185">Reference proteome</keyword>
<dbReference type="Proteomes" id="UP001589595">
    <property type="component" value="Unassembled WGS sequence"/>
</dbReference>
<feature type="compositionally biased region" description="Basic and acidic residues" evidence="1">
    <location>
        <begin position="95"/>
        <end position="104"/>
    </location>
</feature>
<feature type="region of interest" description="Disordered" evidence="1">
    <location>
        <begin position="93"/>
        <end position="137"/>
    </location>
</feature>
<comment type="caution">
    <text evidence="2">The sequence shown here is derived from an EMBL/GenBank/DDBJ whole genome shotgun (WGS) entry which is preliminary data.</text>
</comment>
<dbReference type="RefSeq" id="WP_222920817.1">
    <property type="nucleotide sequence ID" value="NZ_CP082286.1"/>
</dbReference>
<reference evidence="2" key="1">
    <citation type="submission" date="2024-09" db="EMBL/GenBank/DDBJ databases">
        <authorList>
            <person name="Sun Q."/>
        </authorList>
    </citation>
    <scope>NUCLEOTIDE SEQUENCE [LARGE SCALE GENOMIC DNA]</scope>
    <source>
        <strain evidence="2">JCM 31273</strain>
    </source>
</reference>
<evidence type="ECO:0000256" key="1">
    <source>
        <dbReference type="SAM" id="MobiDB-lite"/>
    </source>
</evidence>
<dbReference type="SUPFAM" id="SSF55144">
    <property type="entry name" value="LigT-like"/>
    <property type="match status" value="1"/>
</dbReference>